<comment type="caution">
    <text evidence="8">The sequence shown here is derived from an EMBL/GenBank/DDBJ whole genome shotgun (WGS) entry which is preliminary data.</text>
</comment>
<reference evidence="9" key="1">
    <citation type="journal article" date="2019" name="Int. J. Syst. Evol. Microbiol.">
        <title>The Global Catalogue of Microorganisms (GCM) 10K type strain sequencing project: providing services to taxonomists for standard genome sequencing and annotation.</title>
        <authorList>
            <consortium name="The Broad Institute Genomics Platform"/>
            <consortium name="The Broad Institute Genome Sequencing Center for Infectious Disease"/>
            <person name="Wu L."/>
            <person name="Ma J."/>
        </authorList>
    </citation>
    <scope>NUCLEOTIDE SEQUENCE [LARGE SCALE GENOMIC DNA]</scope>
    <source>
        <strain evidence="9">CGMCC 4.1641</strain>
    </source>
</reference>
<organism evidence="8 9">
    <name type="scientific">Cohnella boryungensis</name>
    <dbReference type="NCBI Taxonomy" id="768479"/>
    <lineage>
        <taxon>Bacteria</taxon>
        <taxon>Bacillati</taxon>
        <taxon>Bacillota</taxon>
        <taxon>Bacilli</taxon>
        <taxon>Bacillales</taxon>
        <taxon>Paenibacillaceae</taxon>
        <taxon>Cohnella</taxon>
    </lineage>
</organism>
<dbReference type="PANTHER" id="PTHR30532">
    <property type="entry name" value="IRON III DICITRATE-BINDING PERIPLASMIC PROTEIN"/>
    <property type="match status" value="1"/>
</dbReference>
<evidence type="ECO:0000256" key="2">
    <source>
        <dbReference type="ARBA" id="ARBA00008814"/>
    </source>
</evidence>
<keyword evidence="9" id="KW-1185">Reference proteome</keyword>
<gene>
    <name evidence="8" type="ORF">ACFO1S_27350</name>
</gene>
<keyword evidence="4 6" id="KW-0732">Signal</keyword>
<dbReference type="EMBL" id="JBHSED010000071">
    <property type="protein sequence ID" value="MFC4307147.1"/>
    <property type="molecule type" value="Genomic_DNA"/>
</dbReference>
<evidence type="ECO:0000256" key="5">
    <source>
        <dbReference type="SAM" id="MobiDB-lite"/>
    </source>
</evidence>
<feature type="region of interest" description="Disordered" evidence="5">
    <location>
        <begin position="28"/>
        <end position="72"/>
    </location>
</feature>
<name>A0ABV8SI62_9BACL</name>
<evidence type="ECO:0000256" key="1">
    <source>
        <dbReference type="ARBA" id="ARBA00004196"/>
    </source>
</evidence>
<protein>
    <submittedName>
        <fullName evidence="8">ABC transporter substrate-binding protein</fullName>
    </submittedName>
</protein>
<proteinExistence type="inferred from homology"/>
<dbReference type="PROSITE" id="PS51257">
    <property type="entry name" value="PROKAR_LIPOPROTEIN"/>
    <property type="match status" value="1"/>
</dbReference>
<feature type="domain" description="Fe/B12 periplasmic-binding" evidence="7">
    <location>
        <begin position="80"/>
        <end position="340"/>
    </location>
</feature>
<evidence type="ECO:0000256" key="6">
    <source>
        <dbReference type="SAM" id="SignalP"/>
    </source>
</evidence>
<evidence type="ECO:0000256" key="3">
    <source>
        <dbReference type="ARBA" id="ARBA00022448"/>
    </source>
</evidence>
<dbReference type="PANTHER" id="PTHR30532:SF26">
    <property type="entry name" value="IRON(3+)-HYDROXAMATE-BINDING PROTEIN FHUD"/>
    <property type="match status" value="1"/>
</dbReference>
<accession>A0ABV8SI62</accession>
<evidence type="ECO:0000259" key="7">
    <source>
        <dbReference type="PROSITE" id="PS50983"/>
    </source>
</evidence>
<comment type="similarity">
    <text evidence="2">Belongs to the bacterial solute-binding protein 8 family.</text>
</comment>
<dbReference type="RefSeq" id="WP_204604573.1">
    <property type="nucleotide sequence ID" value="NZ_JBHSED010000071.1"/>
</dbReference>
<keyword evidence="3" id="KW-0813">Transport</keyword>
<evidence type="ECO:0000313" key="8">
    <source>
        <dbReference type="EMBL" id="MFC4307147.1"/>
    </source>
</evidence>
<dbReference type="Gene3D" id="3.40.50.1980">
    <property type="entry name" value="Nitrogenase molybdenum iron protein domain"/>
    <property type="match status" value="2"/>
</dbReference>
<dbReference type="InterPro" id="IPR051313">
    <property type="entry name" value="Bact_iron-sidero_bind"/>
</dbReference>
<comment type="subcellular location">
    <subcellularLocation>
        <location evidence="1">Cell envelope</location>
    </subcellularLocation>
</comment>
<dbReference type="InterPro" id="IPR002491">
    <property type="entry name" value="ABC_transptr_periplasmic_BD"/>
</dbReference>
<feature type="chain" id="PRO_5047303428" evidence="6">
    <location>
        <begin position="25"/>
        <end position="341"/>
    </location>
</feature>
<dbReference type="PROSITE" id="PS50983">
    <property type="entry name" value="FE_B12_PBP"/>
    <property type="match status" value="1"/>
</dbReference>
<feature type="signal peptide" evidence="6">
    <location>
        <begin position="1"/>
        <end position="24"/>
    </location>
</feature>
<evidence type="ECO:0000256" key="4">
    <source>
        <dbReference type="ARBA" id="ARBA00022729"/>
    </source>
</evidence>
<dbReference type="SUPFAM" id="SSF53807">
    <property type="entry name" value="Helical backbone' metal receptor"/>
    <property type="match status" value="1"/>
</dbReference>
<dbReference type="Pfam" id="PF01497">
    <property type="entry name" value="Peripla_BP_2"/>
    <property type="match status" value="1"/>
</dbReference>
<feature type="compositionally biased region" description="Low complexity" evidence="5">
    <location>
        <begin position="28"/>
        <end position="45"/>
    </location>
</feature>
<evidence type="ECO:0000313" key="9">
    <source>
        <dbReference type="Proteomes" id="UP001595755"/>
    </source>
</evidence>
<dbReference type="Proteomes" id="UP001595755">
    <property type="component" value="Unassembled WGS sequence"/>
</dbReference>
<sequence>MAHKKGISIIMTALLLIAVLSACSNNDAKPSATASPSSAPEASVAQGGENTAASKGNEGGSTREFQHGKGVSTIPVNPQRIVAIQYTGAMLALGVKPVGADNEWAAYPLLEQEWAGIEHVGDPWTGLNLEKIIDLNPDLIVTHVEATYDELSKIAPTIWIPWLQYTPPEQISLFGDILGKQAEAKAWLQQFESKVEQTKKTVQSVIGENETVSIVNIRPKNQFIYGNKAMGGYIIYDLLGLKPPEAVQKDVFDPGLGQLEISLEVLPEYAGSDYVFLSVLENDGGSERAKEITNGAIWKALPAYANHKVFPLDWSTYFTTDPISTLKQLDAIAELLLQPAN</sequence>